<dbReference type="SUPFAM" id="SSF52540">
    <property type="entry name" value="P-loop containing nucleoside triphosphate hydrolases"/>
    <property type="match status" value="1"/>
</dbReference>
<dbReference type="EC" id="3.6.4.13" evidence="1"/>
<evidence type="ECO:0000256" key="1">
    <source>
        <dbReference type="ARBA" id="ARBA00012552"/>
    </source>
</evidence>
<dbReference type="PANTHER" id="PTHR47960">
    <property type="entry name" value="DEAD-BOX ATP-DEPENDENT RNA HELICASE 50"/>
    <property type="match status" value="1"/>
</dbReference>
<keyword evidence="6" id="KW-0694">RNA-binding</keyword>
<dbReference type="InterPro" id="IPR011545">
    <property type="entry name" value="DEAD/DEAH_box_helicase_dom"/>
</dbReference>
<reference evidence="9 10" key="1">
    <citation type="submission" date="2024-04" db="EMBL/GenBank/DDBJ databases">
        <title>Phyllosticta paracitricarpa is synonymous to the EU quarantine fungus P. citricarpa based on phylogenomic analyses.</title>
        <authorList>
            <consortium name="Lawrence Berkeley National Laboratory"/>
            <person name="Van Ingen-Buijs V.A."/>
            <person name="Van Westerhoven A.C."/>
            <person name="Haridas S."/>
            <person name="Skiadas P."/>
            <person name="Martin F."/>
            <person name="Groenewald J.Z."/>
            <person name="Crous P.W."/>
            <person name="Seidl M.F."/>
        </authorList>
    </citation>
    <scope>NUCLEOTIDE SEQUENCE [LARGE SCALE GENOMIC DNA]</scope>
    <source>
        <strain evidence="9 10">CBS 122670</strain>
    </source>
</reference>
<name>A0ABR1LDB5_9PEZI</name>
<evidence type="ECO:0000259" key="8">
    <source>
        <dbReference type="PROSITE" id="PS51192"/>
    </source>
</evidence>
<evidence type="ECO:0000256" key="2">
    <source>
        <dbReference type="ARBA" id="ARBA00022741"/>
    </source>
</evidence>
<evidence type="ECO:0000256" key="7">
    <source>
        <dbReference type="ARBA" id="ARBA00047984"/>
    </source>
</evidence>
<dbReference type="Pfam" id="PF00270">
    <property type="entry name" value="DEAD"/>
    <property type="match status" value="1"/>
</dbReference>
<evidence type="ECO:0000256" key="5">
    <source>
        <dbReference type="ARBA" id="ARBA00022840"/>
    </source>
</evidence>
<feature type="domain" description="Helicase ATP-binding" evidence="8">
    <location>
        <begin position="5"/>
        <end position="188"/>
    </location>
</feature>
<dbReference type="Proteomes" id="UP001365128">
    <property type="component" value="Unassembled WGS sequence"/>
</dbReference>
<evidence type="ECO:0000256" key="3">
    <source>
        <dbReference type="ARBA" id="ARBA00022801"/>
    </source>
</evidence>
<dbReference type="PROSITE" id="PS51192">
    <property type="entry name" value="HELICASE_ATP_BIND_1"/>
    <property type="match status" value="1"/>
</dbReference>
<evidence type="ECO:0000256" key="6">
    <source>
        <dbReference type="ARBA" id="ARBA00022884"/>
    </source>
</evidence>
<dbReference type="GO" id="GO:0016787">
    <property type="term" value="F:hydrolase activity"/>
    <property type="evidence" value="ECO:0007669"/>
    <property type="project" value="UniProtKB-KW"/>
</dbReference>
<dbReference type="EMBL" id="JBBPDW010000050">
    <property type="protein sequence ID" value="KAK7532639.1"/>
    <property type="molecule type" value="Genomic_DNA"/>
</dbReference>
<keyword evidence="10" id="KW-1185">Reference proteome</keyword>
<comment type="catalytic activity">
    <reaction evidence="7">
        <text>ATP + H2O = ADP + phosphate + H(+)</text>
        <dbReference type="Rhea" id="RHEA:13065"/>
        <dbReference type="ChEBI" id="CHEBI:15377"/>
        <dbReference type="ChEBI" id="CHEBI:15378"/>
        <dbReference type="ChEBI" id="CHEBI:30616"/>
        <dbReference type="ChEBI" id="CHEBI:43474"/>
        <dbReference type="ChEBI" id="CHEBI:456216"/>
        <dbReference type="EC" id="3.6.4.13"/>
    </reaction>
</comment>
<sequence length="196" mass="21341">MSSRNCSDKGKSDILVTSGLSSGKTFGICMCAIRCAYDRLANSGALKSGKLNKMPAAVVTCPGHAHAGHTFEVLSSLTKMGPVRTALVTGGTSTRTQLAQLRRGCDVLVATPGRLLDLLYSHTFPAVRAELLIMDAAFTMLSETFDQQMDLLWKHKIIDDNTMFVFVANRHSVKLEERVSSFLLDNETLLVFVMAP</sequence>
<keyword evidence="4" id="KW-0347">Helicase</keyword>
<keyword evidence="3 9" id="KW-0378">Hydrolase</keyword>
<evidence type="ECO:0000256" key="4">
    <source>
        <dbReference type="ARBA" id="ARBA00022806"/>
    </source>
</evidence>
<comment type="caution">
    <text evidence="9">The sequence shown here is derived from an EMBL/GenBank/DDBJ whole genome shotgun (WGS) entry which is preliminary data.</text>
</comment>
<keyword evidence="2" id="KW-0547">Nucleotide-binding</keyword>
<gene>
    <name evidence="9" type="ORF">IWX46DRAFT_584890</name>
</gene>
<proteinExistence type="predicted"/>
<evidence type="ECO:0000313" key="9">
    <source>
        <dbReference type="EMBL" id="KAK7532639.1"/>
    </source>
</evidence>
<organism evidence="9 10">
    <name type="scientific">Phyllosticta citricarpa</name>
    <dbReference type="NCBI Taxonomy" id="55181"/>
    <lineage>
        <taxon>Eukaryota</taxon>
        <taxon>Fungi</taxon>
        <taxon>Dikarya</taxon>
        <taxon>Ascomycota</taxon>
        <taxon>Pezizomycotina</taxon>
        <taxon>Dothideomycetes</taxon>
        <taxon>Dothideomycetes incertae sedis</taxon>
        <taxon>Botryosphaeriales</taxon>
        <taxon>Phyllostictaceae</taxon>
        <taxon>Phyllosticta</taxon>
    </lineage>
</organism>
<evidence type="ECO:0000313" key="10">
    <source>
        <dbReference type="Proteomes" id="UP001365128"/>
    </source>
</evidence>
<dbReference type="InterPro" id="IPR014001">
    <property type="entry name" value="Helicase_ATP-bd"/>
</dbReference>
<dbReference type="InterPro" id="IPR027417">
    <property type="entry name" value="P-loop_NTPase"/>
</dbReference>
<dbReference type="Gene3D" id="3.40.50.300">
    <property type="entry name" value="P-loop containing nucleotide triphosphate hydrolases"/>
    <property type="match status" value="1"/>
</dbReference>
<keyword evidence="5" id="KW-0067">ATP-binding</keyword>
<protein>
    <recommendedName>
        <fullName evidence="1">RNA helicase</fullName>
        <ecNumber evidence="1">3.6.4.13</ecNumber>
    </recommendedName>
</protein>
<accession>A0ABR1LDB5</accession>